<feature type="region of interest" description="Disordered" evidence="1">
    <location>
        <begin position="1"/>
        <end position="42"/>
    </location>
</feature>
<keyword evidence="2" id="KW-0808">Transferase</keyword>
<dbReference type="Proteomes" id="UP000887920">
    <property type="component" value="Genome"/>
</dbReference>
<evidence type="ECO:0000313" key="3">
    <source>
        <dbReference type="Proteomes" id="UP000887920"/>
    </source>
</evidence>
<proteinExistence type="predicted"/>
<dbReference type="GO" id="GO:0032259">
    <property type="term" value="P:methylation"/>
    <property type="evidence" value="ECO:0007669"/>
    <property type="project" value="UniProtKB-KW"/>
</dbReference>
<keyword evidence="3" id="KW-1185">Reference proteome</keyword>
<feature type="compositionally biased region" description="Low complexity" evidence="1">
    <location>
        <begin position="1"/>
        <end position="13"/>
    </location>
</feature>
<evidence type="ECO:0000256" key="1">
    <source>
        <dbReference type="SAM" id="MobiDB-lite"/>
    </source>
</evidence>
<keyword evidence="2" id="KW-0489">Methyltransferase</keyword>
<accession>A0A6J4BJJ8</accession>
<dbReference type="RefSeq" id="YP_010840279.1">
    <property type="nucleotide sequence ID" value="NC_078573.1"/>
</dbReference>
<feature type="compositionally biased region" description="Basic and acidic residues" evidence="1">
    <location>
        <begin position="29"/>
        <end position="42"/>
    </location>
</feature>
<dbReference type="InterPro" id="IPR029063">
    <property type="entry name" value="SAM-dependent_MTases_sf"/>
</dbReference>
<evidence type="ECO:0000313" key="2">
    <source>
        <dbReference type="EMBL" id="BBU94040.1"/>
    </source>
</evidence>
<organism evidence="2">
    <name type="scientific">Hadaka virus 1</name>
    <dbReference type="NCBI Taxonomy" id="2703488"/>
    <lineage>
        <taxon>Viruses</taxon>
        <taxon>Riboviria</taxon>
        <taxon>Orthornavirae</taxon>
        <taxon>Pisuviricota</taxon>
        <taxon>Hadakaviridae</taxon>
        <taxon>Hadakavirus</taxon>
        <taxon>Hadakavirus nanga</taxon>
    </lineage>
</organism>
<dbReference type="KEGG" id="vg:80557514"/>
<dbReference type="Gene3D" id="3.40.50.150">
    <property type="entry name" value="Vaccinia Virus protein VP39"/>
    <property type="match status" value="1"/>
</dbReference>
<dbReference type="EMBL" id="LC519842">
    <property type="protein sequence ID" value="BBU94040.1"/>
    <property type="molecule type" value="Genomic_RNA"/>
</dbReference>
<name>A0A6J4BJJ8_9VIRU</name>
<dbReference type="CDD" id="cd02440">
    <property type="entry name" value="AdoMet_MTases"/>
    <property type="match status" value="1"/>
</dbReference>
<protein>
    <submittedName>
        <fullName evidence="2">Methyltransferase</fullName>
    </submittedName>
</protein>
<dbReference type="GO" id="GO:0008168">
    <property type="term" value="F:methyltransferase activity"/>
    <property type="evidence" value="ECO:0007669"/>
    <property type="project" value="UniProtKB-KW"/>
</dbReference>
<reference evidence="2" key="1">
    <citation type="journal article" date="2020" name="MBio">
        <title>Hadaka Virus 1: a Capsidless Eleven-Segmented Positive-Sense Single-Stranded RNA Virus from a Phytopathogenic Fungus, Fusarium oxysporum.</title>
        <authorList>
            <person name="Sato Y."/>
            <person name="Shamsi W."/>
            <person name="Jamal A."/>
            <person name="Bhatti M.F."/>
            <person name="Kondo H."/>
            <person name="Suzuki N."/>
        </authorList>
    </citation>
    <scope>NUCLEOTIDE SEQUENCE</scope>
    <source>
        <strain evidence="2">7n</strain>
    </source>
</reference>
<dbReference type="GeneID" id="80557514"/>
<dbReference type="SUPFAM" id="SSF53335">
    <property type="entry name" value="S-adenosyl-L-methionine-dependent methyltransferases"/>
    <property type="match status" value="1"/>
</dbReference>
<sequence length="671" mass="73823">MSKSRSSASSSSRGSDDPPVIMPYRRRGQKSERDAGKLELEESAKSVRKLLSSGGSVAEVETIQSVFDQNVEQEEKTAFVPQRTFEFGKVELSTQTRKNSFLTTGYVGVRKDGVAYRPKDNASAILMKPGLGTAMRREDARYGQNLASALAGRGLVTNRRVLVLGSGCASSMAQFFNKMPSSVLCVDNNPVKVSVLESLVSQLDMDGVVSVVEGDARKPEDFAKPGELFDLILVTKSFGAIITSDGHDAHQVVTNWLSLLSPDGVLAIDTQTFGRTASSNGHVSGCFRGEDCEIATVFGRYDDKFYNLDKISSDLRLTVRECLNLSVRGNCGKQGEPLVDSEAQMWVMYLFSVTPRTLVPVVPHKSSFPDEPVTVTDDILEMEGGTDLLSPAVKGSKIVPWKGLGDIVCREHVYPKFDGMPGMMMFADGQLTFISAELTFTKSAVYHRDRYCFIAEVCQGRVSGGIDVPIIVILGIYSIEGIHFDPNDMKTLESNRHSFESMLRPFGVVVTSPSLLLSLRKDVVRVPALFNDKQVHLDIPVDGLNVSVGGAYGNFVKPKPLCTVDLENDQSEDLEEAVSMGMLDAESFAIEWAKEPGVWEYGLRGGVLRPRRKRTDKRRGATVVRIAQDLAACAAMDVVIERADSVWELYNSMVNRMSTYIGSRNERRQFF</sequence>